<dbReference type="Proteomes" id="UP001206983">
    <property type="component" value="Unassembled WGS sequence"/>
</dbReference>
<name>A0AAE3HC24_9EURY</name>
<dbReference type="EMBL" id="JTEO01000006">
    <property type="protein sequence ID" value="MCQ6963477.1"/>
    <property type="molecule type" value="Genomic_DNA"/>
</dbReference>
<reference evidence="1 2" key="1">
    <citation type="journal article" date="2011" name="Appl. Environ. Microbiol.">
        <title>Methanogenic archaea isolated from Taiwan's Chelungpu fault.</title>
        <authorList>
            <person name="Wu S.Y."/>
            <person name="Lai M.C."/>
        </authorList>
    </citation>
    <scope>NUCLEOTIDE SEQUENCE [LARGE SCALE GENOMIC DNA]</scope>
    <source>
        <strain evidence="1 2">St545Mb</strain>
    </source>
</reference>
<dbReference type="AlphaFoldDB" id="A0AAE3HC24"/>
<evidence type="ECO:0000313" key="2">
    <source>
        <dbReference type="Proteomes" id="UP001206983"/>
    </source>
</evidence>
<comment type="caution">
    <text evidence="1">The sequence shown here is derived from an EMBL/GenBank/DDBJ whole genome shotgun (WGS) entry which is preliminary data.</text>
</comment>
<accession>A0AAE3HC24</accession>
<sequence length="114" mass="13449">MDRRYSLEALMLITGKLNPESSVELIPEESLMLCEVIEQPQKLPFYIEAFYNMDITDPDAFRLSLIRIQIDSDLRMNEDIQKYQHRRYVARTIEKLLYSDILLEHVQGVVLEGE</sequence>
<protein>
    <submittedName>
        <fullName evidence="1">Uncharacterized protein</fullName>
    </submittedName>
</protein>
<keyword evidence="2" id="KW-1185">Reference proteome</keyword>
<organism evidence="1 2">
    <name type="scientific">Methanolobus chelungpuianus</name>
    <dbReference type="NCBI Taxonomy" id="502115"/>
    <lineage>
        <taxon>Archaea</taxon>
        <taxon>Methanobacteriati</taxon>
        <taxon>Methanobacteriota</taxon>
        <taxon>Stenosarchaea group</taxon>
        <taxon>Methanomicrobia</taxon>
        <taxon>Methanosarcinales</taxon>
        <taxon>Methanosarcinaceae</taxon>
        <taxon>Methanolobus</taxon>
    </lineage>
</organism>
<dbReference type="RefSeq" id="WP_256623648.1">
    <property type="nucleotide sequence ID" value="NZ_JTEO01000006.1"/>
</dbReference>
<evidence type="ECO:0000313" key="1">
    <source>
        <dbReference type="EMBL" id="MCQ6963477.1"/>
    </source>
</evidence>
<proteinExistence type="predicted"/>
<gene>
    <name evidence="1" type="ORF">PV02_10210</name>
</gene>